<keyword evidence="1" id="KW-1133">Transmembrane helix</keyword>
<protein>
    <submittedName>
        <fullName evidence="3">Unannotated protein</fullName>
    </submittedName>
</protein>
<proteinExistence type="predicted"/>
<evidence type="ECO:0000313" key="2">
    <source>
        <dbReference type="EMBL" id="CAB4910022.1"/>
    </source>
</evidence>
<dbReference type="AlphaFoldDB" id="A0A6J7RVZ7"/>
<sequence length="355" mass="36791">MPVHQSHARRWFVILIVVAIVSVGAVISAFIGDSGQPAGTATASPSPAASASTTVAKPALKTQRTLLVQVRNDSRRIVYSVLLATSYASTNGSRMQVASNLLVPIPEWTALAFTGDDADTLQSPHAIEELLGVDIDISLVLDRLALSGLYDATLTPAAAKEAKASADIHQWILKSMTNLPVAPADTGQLLLSLGHMARSSAPNAELVDLLLDLRKDARAKKLATVTLPARIVRAIGTAMVIPDASAVVVRDSFARTLLTPGQAARPRIILTPAGASAARVAEATAALIGAGMTVVPGAPIAPREDSIVQTPISTISLGIGRRVAAALGLFPQDVRQAKGYGVDAEVLLGLAPSTL</sequence>
<accession>A0A6J7RVZ7</accession>
<reference evidence="3" key="1">
    <citation type="submission" date="2020-05" db="EMBL/GenBank/DDBJ databases">
        <authorList>
            <person name="Chiriac C."/>
            <person name="Salcher M."/>
            <person name="Ghai R."/>
            <person name="Kavagutti S V."/>
        </authorList>
    </citation>
    <scope>NUCLEOTIDE SEQUENCE</scope>
</reference>
<gene>
    <name evidence="2" type="ORF">UFOPK3495_01522</name>
    <name evidence="3" type="ORF">UFOPK4237_00036</name>
</gene>
<feature type="transmembrane region" description="Helical" evidence="1">
    <location>
        <begin position="12"/>
        <end position="31"/>
    </location>
</feature>
<name>A0A6J7RVZ7_9ZZZZ</name>
<evidence type="ECO:0000313" key="3">
    <source>
        <dbReference type="EMBL" id="CAB5033057.1"/>
    </source>
</evidence>
<keyword evidence="1" id="KW-0812">Transmembrane</keyword>
<dbReference type="EMBL" id="CAFBPZ010000001">
    <property type="protein sequence ID" value="CAB5033057.1"/>
    <property type="molecule type" value="Genomic_DNA"/>
</dbReference>
<dbReference type="EMBL" id="CAFBMC010000113">
    <property type="protein sequence ID" value="CAB4910022.1"/>
    <property type="molecule type" value="Genomic_DNA"/>
</dbReference>
<keyword evidence="1" id="KW-0472">Membrane</keyword>
<organism evidence="3">
    <name type="scientific">freshwater metagenome</name>
    <dbReference type="NCBI Taxonomy" id="449393"/>
    <lineage>
        <taxon>unclassified sequences</taxon>
        <taxon>metagenomes</taxon>
        <taxon>ecological metagenomes</taxon>
    </lineage>
</organism>
<evidence type="ECO:0000256" key="1">
    <source>
        <dbReference type="SAM" id="Phobius"/>
    </source>
</evidence>